<comment type="caution">
    <text evidence="2">The sequence shown here is derived from an EMBL/GenBank/DDBJ whole genome shotgun (WGS) entry which is preliminary data.</text>
</comment>
<gene>
    <name evidence="2" type="ORF">AAG570_010000</name>
</gene>
<sequence length="254" mass="29544">MTPAEKKAVFLEKERQIRDKEEELLNIEHEPKAVDHFERLVLGQPNYSEHWVKYMAFHLQGTEIEKARSVARRALKQMNVREENERLNIWVALLNLENLYGTEESFKETLDEALKLSDDYQIRLKVLEIYSNSDKTRELEQLVSVMMRKYKTDMECQLACLKALMKCGLSDKARQCLQKALASFSSKQHVNLLSRFALIENEYGHAVESHALFESVLTSYPSRVDIWFIYVDMLIKAGSITLARCLFSLSIICT</sequence>
<evidence type="ECO:0000256" key="1">
    <source>
        <dbReference type="ARBA" id="ARBA00022552"/>
    </source>
</evidence>
<evidence type="ECO:0000313" key="3">
    <source>
        <dbReference type="Proteomes" id="UP001558652"/>
    </source>
</evidence>
<reference evidence="2 3" key="1">
    <citation type="submission" date="2024-07" db="EMBL/GenBank/DDBJ databases">
        <title>Chromosome-level genome assembly of the water stick insect Ranatra chinensis (Heteroptera: Nepidae).</title>
        <authorList>
            <person name="Liu X."/>
        </authorList>
    </citation>
    <scope>NUCLEOTIDE SEQUENCE [LARGE SCALE GENOMIC DNA]</scope>
    <source>
        <strain evidence="2">Cailab_2021Rc</strain>
        <tissue evidence="2">Muscle</tissue>
    </source>
</reference>
<evidence type="ECO:0000313" key="2">
    <source>
        <dbReference type="EMBL" id="KAL1138312.1"/>
    </source>
</evidence>
<dbReference type="Gene3D" id="1.25.40.10">
    <property type="entry name" value="Tetratricopeptide repeat domain"/>
    <property type="match status" value="1"/>
</dbReference>
<name>A0ABD0Z1J0_9HEMI</name>
<proteinExistence type="predicted"/>
<protein>
    <recommendedName>
        <fullName evidence="4">Protein RRP5 homolog</fullName>
    </recommendedName>
</protein>
<dbReference type="SUPFAM" id="SSF48452">
    <property type="entry name" value="TPR-like"/>
    <property type="match status" value="2"/>
</dbReference>
<dbReference type="InterPro" id="IPR003107">
    <property type="entry name" value="HAT"/>
</dbReference>
<dbReference type="InterPro" id="IPR045209">
    <property type="entry name" value="Rrp5"/>
</dbReference>
<keyword evidence="3" id="KW-1185">Reference proteome</keyword>
<dbReference type="AlphaFoldDB" id="A0ABD0Z1J0"/>
<evidence type="ECO:0008006" key="4">
    <source>
        <dbReference type="Google" id="ProtNLM"/>
    </source>
</evidence>
<dbReference type="InterPro" id="IPR011990">
    <property type="entry name" value="TPR-like_helical_dom_sf"/>
</dbReference>
<dbReference type="Proteomes" id="UP001558652">
    <property type="component" value="Unassembled WGS sequence"/>
</dbReference>
<dbReference type="SMART" id="SM00386">
    <property type="entry name" value="HAT"/>
    <property type="match status" value="4"/>
</dbReference>
<accession>A0ABD0Z1J0</accession>
<dbReference type="GO" id="GO:0006364">
    <property type="term" value="P:rRNA processing"/>
    <property type="evidence" value="ECO:0007669"/>
    <property type="project" value="UniProtKB-KW"/>
</dbReference>
<dbReference type="PANTHER" id="PTHR23270:SF10">
    <property type="entry name" value="PROTEIN RRP5 HOMOLOG"/>
    <property type="match status" value="1"/>
</dbReference>
<dbReference type="PANTHER" id="PTHR23270">
    <property type="entry name" value="PROGRAMMED CELL DEATH PROTEIN 11 PRE-RRNA PROCESSING PROTEIN RRP5"/>
    <property type="match status" value="1"/>
</dbReference>
<keyword evidence="1" id="KW-0698">rRNA processing</keyword>
<organism evidence="2 3">
    <name type="scientific">Ranatra chinensis</name>
    <dbReference type="NCBI Taxonomy" id="642074"/>
    <lineage>
        <taxon>Eukaryota</taxon>
        <taxon>Metazoa</taxon>
        <taxon>Ecdysozoa</taxon>
        <taxon>Arthropoda</taxon>
        <taxon>Hexapoda</taxon>
        <taxon>Insecta</taxon>
        <taxon>Pterygota</taxon>
        <taxon>Neoptera</taxon>
        <taxon>Paraneoptera</taxon>
        <taxon>Hemiptera</taxon>
        <taxon>Heteroptera</taxon>
        <taxon>Panheteroptera</taxon>
        <taxon>Nepomorpha</taxon>
        <taxon>Nepidae</taxon>
        <taxon>Ranatrinae</taxon>
        <taxon>Ranatra</taxon>
    </lineage>
</organism>
<dbReference type="EMBL" id="JBFDAA010000004">
    <property type="protein sequence ID" value="KAL1138312.1"/>
    <property type="molecule type" value="Genomic_DNA"/>
</dbReference>